<evidence type="ECO:0000256" key="2">
    <source>
        <dbReference type="ARBA" id="ARBA00004651"/>
    </source>
</evidence>
<comment type="function">
    <text evidence="1">Required for nicotinamide riboside transport across the inner membrane.</text>
</comment>
<evidence type="ECO:0000313" key="11">
    <source>
        <dbReference type="EMBL" id="TQV85570.1"/>
    </source>
</evidence>
<evidence type="ECO:0000256" key="5">
    <source>
        <dbReference type="ARBA" id="ARBA00022448"/>
    </source>
</evidence>
<protein>
    <recommendedName>
        <fullName evidence="4">Nicotinamide riboside transporter PnuC</fullName>
    </recommendedName>
</protein>
<keyword evidence="6" id="KW-1003">Cell membrane</keyword>
<feature type="transmembrane region" description="Helical" evidence="10">
    <location>
        <begin position="64"/>
        <end position="81"/>
    </location>
</feature>
<comment type="subcellular location">
    <subcellularLocation>
        <location evidence="2">Cell membrane</location>
        <topology evidence="2">Multi-pass membrane protein</topology>
    </subcellularLocation>
</comment>
<feature type="transmembrane region" description="Helical" evidence="10">
    <location>
        <begin position="12"/>
        <end position="32"/>
    </location>
</feature>
<comment type="similarity">
    <text evidence="3">Belongs to the nicotinamide ribonucleoside (NR) uptake permease (TC 4.B.1) family.</text>
</comment>
<feature type="transmembrane region" description="Helical" evidence="10">
    <location>
        <begin position="102"/>
        <end position="121"/>
    </location>
</feature>
<evidence type="ECO:0000256" key="10">
    <source>
        <dbReference type="SAM" id="Phobius"/>
    </source>
</evidence>
<evidence type="ECO:0000256" key="9">
    <source>
        <dbReference type="ARBA" id="ARBA00023136"/>
    </source>
</evidence>
<evidence type="ECO:0000256" key="3">
    <source>
        <dbReference type="ARBA" id="ARBA00006669"/>
    </source>
</evidence>
<dbReference type="GO" id="GO:0005886">
    <property type="term" value="C:plasma membrane"/>
    <property type="evidence" value="ECO:0007669"/>
    <property type="project" value="UniProtKB-SubCell"/>
</dbReference>
<feature type="transmembrane region" description="Helical" evidence="10">
    <location>
        <begin position="127"/>
        <end position="146"/>
    </location>
</feature>
<evidence type="ECO:0000256" key="6">
    <source>
        <dbReference type="ARBA" id="ARBA00022475"/>
    </source>
</evidence>
<keyword evidence="7 10" id="KW-0812">Transmembrane</keyword>
<dbReference type="Pfam" id="PF04973">
    <property type="entry name" value="NMN_transporter"/>
    <property type="match status" value="1"/>
</dbReference>
<dbReference type="PANTHER" id="PTHR36122">
    <property type="entry name" value="NICOTINAMIDE RIBOSIDE TRANSPORTER PNUC"/>
    <property type="match status" value="1"/>
</dbReference>
<accession>A0A545U7W5</accession>
<evidence type="ECO:0000256" key="1">
    <source>
        <dbReference type="ARBA" id="ARBA00002672"/>
    </source>
</evidence>
<evidence type="ECO:0000256" key="4">
    <source>
        <dbReference type="ARBA" id="ARBA00017522"/>
    </source>
</evidence>
<evidence type="ECO:0000313" key="12">
    <source>
        <dbReference type="Proteomes" id="UP000315439"/>
    </source>
</evidence>
<organism evidence="11 12">
    <name type="scientific">Aliikangiella coralliicola</name>
    <dbReference type="NCBI Taxonomy" id="2592383"/>
    <lineage>
        <taxon>Bacteria</taxon>
        <taxon>Pseudomonadati</taxon>
        <taxon>Pseudomonadota</taxon>
        <taxon>Gammaproteobacteria</taxon>
        <taxon>Oceanospirillales</taxon>
        <taxon>Pleioneaceae</taxon>
        <taxon>Aliikangiella</taxon>
    </lineage>
</organism>
<comment type="caution">
    <text evidence="11">The sequence shown here is derived from an EMBL/GenBank/DDBJ whole genome shotgun (WGS) entry which is preliminary data.</text>
</comment>
<gene>
    <name evidence="11" type="ORF">FLL46_20655</name>
</gene>
<evidence type="ECO:0000256" key="8">
    <source>
        <dbReference type="ARBA" id="ARBA00022989"/>
    </source>
</evidence>
<dbReference type="GO" id="GO:0034257">
    <property type="term" value="F:nicotinamide riboside transmembrane transporter activity"/>
    <property type="evidence" value="ECO:0007669"/>
    <property type="project" value="InterPro"/>
</dbReference>
<dbReference type="RefSeq" id="WP_142933246.1">
    <property type="nucleotide sequence ID" value="NZ_ML660168.1"/>
</dbReference>
<proteinExistence type="inferred from homology"/>
<dbReference type="InterPro" id="IPR006419">
    <property type="entry name" value="NMN_transpt_PnuC"/>
</dbReference>
<keyword evidence="9 10" id="KW-0472">Membrane</keyword>
<dbReference type="Proteomes" id="UP000315439">
    <property type="component" value="Unassembled WGS sequence"/>
</dbReference>
<keyword evidence="12" id="KW-1185">Reference proteome</keyword>
<dbReference type="NCBIfam" id="TIGR01528">
    <property type="entry name" value="NMN_trans_PnuC"/>
    <property type="match status" value="1"/>
</dbReference>
<dbReference type="OrthoDB" id="9791248at2"/>
<reference evidence="11 12" key="1">
    <citation type="submission" date="2019-07" db="EMBL/GenBank/DDBJ databases">
        <title>Draft genome for Aliikangiella sp. M105.</title>
        <authorList>
            <person name="Wang G."/>
        </authorList>
    </citation>
    <scope>NUCLEOTIDE SEQUENCE [LARGE SCALE GENOMIC DNA]</scope>
    <source>
        <strain evidence="11 12">M105</strain>
    </source>
</reference>
<evidence type="ECO:0000256" key="7">
    <source>
        <dbReference type="ARBA" id="ARBA00022692"/>
    </source>
</evidence>
<dbReference type="EMBL" id="VIKS01000012">
    <property type="protein sequence ID" value="TQV85570.1"/>
    <property type="molecule type" value="Genomic_DNA"/>
</dbReference>
<feature type="transmembrane region" description="Helical" evidence="10">
    <location>
        <begin position="174"/>
        <end position="193"/>
    </location>
</feature>
<keyword evidence="5" id="KW-0813">Transport</keyword>
<keyword evidence="8 10" id="KW-1133">Transmembrane helix</keyword>
<name>A0A545U7W5_9GAMM</name>
<sequence>MTEFFSLFFEQIIATSIWEWCAVILAIAYILLAVKESLWCWPAAFVSTAIYAILFFDVNLYMESLLNLYYLVMAIYGWYMWRFKTQGESVKPVVKWSLKVHLLLIAGISLLVFVSGFFLSEYTNQDFAYLDSFTTWFAVVTTYMVAQKVLENWLYWIVIDSISIYLYVQKGFALTAVLFFGYLVIAIFGWLKWKQHYLSYTER</sequence>
<dbReference type="PANTHER" id="PTHR36122:SF2">
    <property type="entry name" value="NICOTINAMIDE RIBOSIDE TRANSPORTER PNUC"/>
    <property type="match status" value="1"/>
</dbReference>
<dbReference type="AlphaFoldDB" id="A0A545U7W5"/>
<feature type="transmembrane region" description="Helical" evidence="10">
    <location>
        <begin position="39"/>
        <end position="58"/>
    </location>
</feature>